<dbReference type="InterPro" id="IPR004089">
    <property type="entry name" value="MCPsignal_dom"/>
</dbReference>
<reference evidence="5 6" key="1">
    <citation type="journal article" date="2007" name="Int. J. Syst. Evol. Microbiol.">
        <title>Oceanobacillus profundus sp. nov., isolated from a deep-sea sediment core.</title>
        <authorList>
            <person name="Kim Y.G."/>
            <person name="Choi D.H."/>
            <person name="Hyun S."/>
            <person name="Cho B.C."/>
        </authorList>
    </citation>
    <scope>NUCLEOTIDE SEQUENCE [LARGE SCALE GENOMIC DNA]</scope>
    <source>
        <strain evidence="5 6">DSM 18246</strain>
    </source>
</reference>
<dbReference type="PRINTS" id="PR00260">
    <property type="entry name" value="CHEMTRNSDUCR"/>
</dbReference>
<dbReference type="Proteomes" id="UP000285456">
    <property type="component" value="Unassembled WGS sequence"/>
</dbReference>
<dbReference type="SUPFAM" id="SSF58104">
    <property type="entry name" value="Methyl-accepting chemotaxis protein (MCP) signaling domain"/>
    <property type="match status" value="1"/>
</dbReference>
<comment type="caution">
    <text evidence="5">The sequence shown here is derived from an EMBL/GenBank/DDBJ whole genome shotgun (WGS) entry which is preliminary data.</text>
</comment>
<dbReference type="InterPro" id="IPR044398">
    <property type="entry name" value="Globin-sensor_dom"/>
</dbReference>
<dbReference type="CDD" id="cd01068">
    <property type="entry name" value="globin_sensor"/>
    <property type="match status" value="1"/>
</dbReference>
<dbReference type="PANTHER" id="PTHR32089">
    <property type="entry name" value="METHYL-ACCEPTING CHEMOTAXIS PROTEIN MCPB"/>
    <property type="match status" value="1"/>
</dbReference>
<dbReference type="GO" id="GO:0019825">
    <property type="term" value="F:oxygen binding"/>
    <property type="evidence" value="ECO:0007669"/>
    <property type="project" value="InterPro"/>
</dbReference>
<dbReference type="InterPro" id="IPR012292">
    <property type="entry name" value="Globin/Proto"/>
</dbReference>
<dbReference type="GO" id="GO:0016020">
    <property type="term" value="C:membrane"/>
    <property type="evidence" value="ECO:0007669"/>
    <property type="project" value="InterPro"/>
</dbReference>
<dbReference type="GO" id="GO:0020037">
    <property type="term" value="F:heme binding"/>
    <property type="evidence" value="ECO:0007669"/>
    <property type="project" value="InterPro"/>
</dbReference>
<accession>A0A417YDJ2</accession>
<dbReference type="GO" id="GO:0004888">
    <property type="term" value="F:transmembrane signaling receptor activity"/>
    <property type="evidence" value="ECO:0007669"/>
    <property type="project" value="InterPro"/>
</dbReference>
<evidence type="ECO:0000313" key="6">
    <source>
        <dbReference type="Proteomes" id="UP000285456"/>
    </source>
</evidence>
<dbReference type="PANTHER" id="PTHR32089:SF118">
    <property type="entry name" value="HEME-BASED AEROTACTIC TRANSDUCER HEMAT"/>
    <property type="match status" value="1"/>
</dbReference>
<gene>
    <name evidence="5" type="ORF">D1B32_16350</name>
</gene>
<dbReference type="InterPro" id="IPR004090">
    <property type="entry name" value="Chemotax_Me-accpt_rcpt"/>
</dbReference>
<evidence type="ECO:0000313" key="5">
    <source>
        <dbReference type="EMBL" id="RHW30683.1"/>
    </source>
</evidence>
<dbReference type="RefSeq" id="WP_118889927.1">
    <property type="nucleotide sequence ID" value="NZ_PHUT01000012.1"/>
</dbReference>
<evidence type="ECO:0000259" key="4">
    <source>
        <dbReference type="PROSITE" id="PS50111"/>
    </source>
</evidence>
<feature type="domain" description="Methyl-accepting transducer" evidence="4">
    <location>
        <begin position="197"/>
        <end position="418"/>
    </location>
</feature>
<comment type="similarity">
    <text evidence="2">Belongs to the methyl-accepting chemotaxis (MCP) protein family.</text>
</comment>
<dbReference type="Gene3D" id="1.10.490.10">
    <property type="entry name" value="Globins"/>
    <property type="match status" value="1"/>
</dbReference>
<evidence type="ECO:0000256" key="2">
    <source>
        <dbReference type="ARBA" id="ARBA00029447"/>
    </source>
</evidence>
<dbReference type="PROSITE" id="PS50111">
    <property type="entry name" value="CHEMOTAXIS_TRANSDUC_2"/>
    <property type="match status" value="1"/>
</dbReference>
<protein>
    <submittedName>
        <fullName evidence="5">Globin-coupled sensor protein</fullName>
    </submittedName>
</protein>
<dbReference type="GO" id="GO:0007165">
    <property type="term" value="P:signal transduction"/>
    <property type="evidence" value="ECO:0007669"/>
    <property type="project" value="UniProtKB-KW"/>
</dbReference>
<dbReference type="InterPro" id="IPR009050">
    <property type="entry name" value="Globin-like_sf"/>
</dbReference>
<keyword evidence="6" id="KW-1185">Reference proteome</keyword>
<dbReference type="GO" id="GO:0006935">
    <property type="term" value="P:chemotaxis"/>
    <property type="evidence" value="ECO:0007669"/>
    <property type="project" value="InterPro"/>
</dbReference>
<dbReference type="Gene3D" id="1.10.287.950">
    <property type="entry name" value="Methyl-accepting chemotaxis protein"/>
    <property type="match status" value="1"/>
</dbReference>
<name>A0A417YDJ2_9BACI</name>
<evidence type="ECO:0000256" key="3">
    <source>
        <dbReference type="PROSITE-ProRule" id="PRU00284"/>
    </source>
</evidence>
<proteinExistence type="inferred from homology"/>
<sequence length="433" mass="48905">MFVKRKQRNDAVLVEWSKQMDPKLQIETGSDLEKQLKMLDFSREDFAIAQVLKPYIEAENQFVVEGFYKNLEYNQDLIKIIEKNSSIERLKKTLRTHIVEMFSGEMNDSFIKRRKIIAHIHVRIGLTQKWYIASFQKLFDGLIDIVQKNFENTADQILAIKVINKLLNLEQQIVLEAYDEEVMRIKDQDVQTKMNIVQTLEENSTELATLAEETTASIEEMIAQVNVITSNSKAGTQFAEEAKEAAAEGKSRLTVMNQSLENMQQSTTKVNEDMANLENTSTQIKDIIEIVKSIADQTNLLALNASIEAARAGEHGRGFAVVAEEVRKLAEQTGNSVTNVTELVTLTNEQIFNSASSLQEVQQFLTNVKGQMANTEAAFQKIDNTMDKTKNSNETIQTDLEVFEQGIEAIEQSAVTISGSADNLNKMMEECLL</sequence>
<keyword evidence="1 3" id="KW-0807">Transducer</keyword>
<evidence type="ECO:0000256" key="1">
    <source>
        <dbReference type="ARBA" id="ARBA00023224"/>
    </source>
</evidence>
<dbReference type="Pfam" id="PF00015">
    <property type="entry name" value="MCPsignal"/>
    <property type="match status" value="1"/>
</dbReference>
<dbReference type="EMBL" id="QWEH01000012">
    <property type="protein sequence ID" value="RHW30683.1"/>
    <property type="molecule type" value="Genomic_DNA"/>
</dbReference>
<dbReference type="InterPro" id="IPR039379">
    <property type="entry name" value="Protoglobin_sensor_dom"/>
</dbReference>
<dbReference type="SUPFAM" id="SSF46458">
    <property type="entry name" value="Globin-like"/>
    <property type="match status" value="1"/>
</dbReference>
<organism evidence="5 6">
    <name type="scientific">Oceanobacillus profundus</name>
    <dbReference type="NCBI Taxonomy" id="372463"/>
    <lineage>
        <taxon>Bacteria</taxon>
        <taxon>Bacillati</taxon>
        <taxon>Bacillota</taxon>
        <taxon>Bacilli</taxon>
        <taxon>Bacillales</taxon>
        <taxon>Bacillaceae</taxon>
        <taxon>Oceanobacillus</taxon>
    </lineage>
</organism>
<dbReference type="AlphaFoldDB" id="A0A417YDJ2"/>
<dbReference type="SMART" id="SM00283">
    <property type="entry name" value="MA"/>
    <property type="match status" value="1"/>
</dbReference>
<dbReference type="Pfam" id="PF11563">
    <property type="entry name" value="Protoglobin"/>
    <property type="match status" value="1"/>
</dbReference>
<dbReference type="OrthoDB" id="266313at2"/>